<proteinExistence type="predicted"/>
<protein>
    <recommendedName>
        <fullName evidence="3">GPI anchored cell wall protein</fullName>
    </recommendedName>
</protein>
<dbReference type="EMBL" id="QZAS01000032">
    <property type="protein sequence ID" value="THX03451.1"/>
    <property type="molecule type" value="Genomic_DNA"/>
</dbReference>
<evidence type="ECO:0000256" key="1">
    <source>
        <dbReference type="SAM" id="SignalP"/>
    </source>
</evidence>
<keyword evidence="1" id="KW-0732">Signal</keyword>
<feature type="chain" id="PRO_5020965759" description="GPI anchored cell wall protein" evidence="1">
    <location>
        <begin position="22"/>
        <end position="260"/>
    </location>
</feature>
<sequence>MKSTFASSVLSLLAICQQAKAAATCSNFTIVGQNNYTKPSSMTFAVSEGVVCNGTSDCSVPVGGFVTDRRTINLTDASPDWAFQLISNATGFPFNTTLVGAVENTTYTMKSGSSGYIGFTPTYRCTQGMLSDCDNKDLDDTPVEACTPFGSTDDLINGTLAAIATSTETALALVCNPANTSLASSGNGTTFCINPTNSSSGNTTASDLTAGAGMSSSVGTVLFSVALLVAVFETWDHFGMRLGAWEFCILILYQGERMNA</sequence>
<dbReference type="Pfam" id="PF19535">
    <property type="entry name" value="DUF6060"/>
    <property type="match status" value="1"/>
</dbReference>
<evidence type="ECO:0008006" key="3">
    <source>
        <dbReference type="Google" id="ProtNLM"/>
    </source>
</evidence>
<feature type="signal peptide" evidence="1">
    <location>
        <begin position="1"/>
        <end position="21"/>
    </location>
</feature>
<gene>
    <name evidence="2" type="ORF">D6D13_07637</name>
</gene>
<reference evidence="2" key="1">
    <citation type="submission" date="2018-10" db="EMBL/GenBank/DDBJ databases">
        <title>Fifty Aureobasidium pullulans genomes reveal a recombining polyextremotolerant generalist.</title>
        <authorList>
            <person name="Gostincar C."/>
            <person name="Turk M."/>
            <person name="Zajc J."/>
            <person name="Gunde-Cimerman N."/>
        </authorList>
    </citation>
    <scope>NUCLEOTIDE SEQUENCE [LARGE SCALE GENOMIC DNA]</scope>
    <source>
        <strain evidence="2">EXF-10085</strain>
    </source>
</reference>
<evidence type="ECO:0000313" key="2">
    <source>
        <dbReference type="EMBL" id="THX03451.1"/>
    </source>
</evidence>
<comment type="caution">
    <text evidence="2">The sequence shown here is derived from an EMBL/GenBank/DDBJ whole genome shotgun (WGS) entry which is preliminary data.</text>
</comment>
<dbReference type="InterPro" id="IPR045702">
    <property type="entry name" value="DUF6060"/>
</dbReference>
<accession>A0A4S9C9S3</accession>
<dbReference type="AlphaFoldDB" id="A0A4S9C9S3"/>
<organism evidence="2">
    <name type="scientific">Aureobasidium pullulans</name>
    <name type="common">Black yeast</name>
    <name type="synonym">Pullularia pullulans</name>
    <dbReference type="NCBI Taxonomy" id="5580"/>
    <lineage>
        <taxon>Eukaryota</taxon>
        <taxon>Fungi</taxon>
        <taxon>Dikarya</taxon>
        <taxon>Ascomycota</taxon>
        <taxon>Pezizomycotina</taxon>
        <taxon>Dothideomycetes</taxon>
        <taxon>Dothideomycetidae</taxon>
        <taxon>Dothideales</taxon>
        <taxon>Saccotheciaceae</taxon>
        <taxon>Aureobasidium</taxon>
    </lineage>
</organism>
<name>A0A4S9C9S3_AURPU</name>